<evidence type="ECO:0000313" key="2">
    <source>
        <dbReference type="Proteomes" id="UP000570823"/>
    </source>
</evidence>
<sequence>MRVLKVEEGRVSCQEGVPRSLENCRFCVHSTRFFEKGRWVASPARAYCMRSRSTDEVDLAKVTAVECDDDRGEGFRSMMSIIS</sequence>
<dbReference type="OrthoDB" id="113807at2157"/>
<accession>A0A7K4HQX2</accession>
<dbReference type="AlphaFoldDB" id="A0A7K4HQX2"/>
<gene>
    <name evidence="1" type="ORF">HWN36_10120</name>
</gene>
<name>A0A7K4HQX2_9EURY</name>
<protein>
    <submittedName>
        <fullName evidence="1">Uncharacterized protein</fullName>
    </submittedName>
</protein>
<dbReference type="Proteomes" id="UP000570823">
    <property type="component" value="Unassembled WGS sequence"/>
</dbReference>
<dbReference type="EMBL" id="JABXWR010000001">
    <property type="protein sequence ID" value="NVO67656.1"/>
    <property type="molecule type" value="Genomic_DNA"/>
</dbReference>
<comment type="caution">
    <text evidence="1">The sequence shown here is derived from an EMBL/GenBank/DDBJ whole genome shotgun (WGS) entry which is preliminary data.</text>
</comment>
<organism evidence="1 2">
    <name type="scientific">Methanofollis tationis</name>
    <dbReference type="NCBI Taxonomy" id="81417"/>
    <lineage>
        <taxon>Archaea</taxon>
        <taxon>Methanobacteriati</taxon>
        <taxon>Methanobacteriota</taxon>
        <taxon>Stenosarchaea group</taxon>
        <taxon>Methanomicrobia</taxon>
        <taxon>Methanomicrobiales</taxon>
        <taxon>Methanomicrobiaceae</taxon>
        <taxon>Methanofollis</taxon>
    </lineage>
</organism>
<keyword evidence="2" id="KW-1185">Reference proteome</keyword>
<evidence type="ECO:0000313" key="1">
    <source>
        <dbReference type="EMBL" id="NVO67656.1"/>
    </source>
</evidence>
<reference evidence="1 2" key="1">
    <citation type="submission" date="2020-06" db="EMBL/GenBank/DDBJ databases">
        <title>Methanofollis fontis sp. nov., a methanogen isolated from marine sediments near a cold seep at Four-Way Closure Ridge offshore southwestern Taiwan.</title>
        <authorList>
            <person name="Chen S.-C."/>
            <person name="Teng N.-H."/>
            <person name="Lin Y.-S."/>
            <person name="Lai M.-C."/>
            <person name="Chen H.-H."/>
            <person name="Wang C.-C."/>
        </authorList>
    </citation>
    <scope>NUCLEOTIDE SEQUENCE [LARGE SCALE GENOMIC DNA]</scope>
    <source>
        <strain evidence="1 2">DSM 2702</strain>
    </source>
</reference>
<dbReference type="RefSeq" id="WP_176789219.1">
    <property type="nucleotide sequence ID" value="NZ_JABXWR010000001.1"/>
</dbReference>
<proteinExistence type="predicted"/>